<accession>A0A562R5D3</accession>
<comment type="caution">
    <text evidence="1">The sequence shown here is derived from an EMBL/GenBank/DDBJ whole genome shotgun (WGS) entry which is preliminary data.</text>
</comment>
<reference evidence="1 2" key="1">
    <citation type="journal article" date="2015" name="Stand. Genomic Sci.">
        <title>Genomic Encyclopedia of Bacterial and Archaeal Type Strains, Phase III: the genomes of soil and plant-associated and newly described type strains.</title>
        <authorList>
            <person name="Whitman W.B."/>
            <person name="Woyke T."/>
            <person name="Klenk H.P."/>
            <person name="Zhou Y."/>
            <person name="Lilburn T.G."/>
            <person name="Beck B.J."/>
            <person name="De Vos P."/>
            <person name="Vandamme P."/>
            <person name="Eisen J.A."/>
            <person name="Garrity G."/>
            <person name="Hugenholtz P."/>
            <person name="Kyrpides N.C."/>
        </authorList>
    </citation>
    <scope>NUCLEOTIDE SEQUENCE [LARGE SCALE GENOMIC DNA]</scope>
    <source>
        <strain evidence="1 2">CGMCC 1.10822</strain>
    </source>
</reference>
<evidence type="ECO:0000313" key="2">
    <source>
        <dbReference type="Proteomes" id="UP000318431"/>
    </source>
</evidence>
<evidence type="ECO:0000313" key="1">
    <source>
        <dbReference type="EMBL" id="TWI63630.1"/>
    </source>
</evidence>
<organism evidence="1 2">
    <name type="scientific">Pseudoduganella lurida</name>
    <dbReference type="NCBI Taxonomy" id="1036180"/>
    <lineage>
        <taxon>Bacteria</taxon>
        <taxon>Pseudomonadati</taxon>
        <taxon>Pseudomonadota</taxon>
        <taxon>Betaproteobacteria</taxon>
        <taxon>Burkholderiales</taxon>
        <taxon>Oxalobacteraceae</taxon>
        <taxon>Telluria group</taxon>
        <taxon>Pseudoduganella</taxon>
    </lineage>
</organism>
<dbReference type="Proteomes" id="UP000318431">
    <property type="component" value="Unassembled WGS sequence"/>
</dbReference>
<protein>
    <submittedName>
        <fullName evidence="1">Uncharacterized protein</fullName>
    </submittedName>
</protein>
<dbReference type="EMBL" id="VLLB01000006">
    <property type="protein sequence ID" value="TWI63630.1"/>
    <property type="molecule type" value="Genomic_DNA"/>
</dbReference>
<name>A0A562R5D3_9BURK</name>
<sequence>MLDLPLACRFGAAPPELLACHAPRELPALPARDRFLEDLHATLAALPVALKARIDRQLLGVFYLRGLGSCVVTDVGTADGAQIVGTLVAIDEDALLPVQAHRATVRRAALAYLLEEALAAIDVRGASSARSRTASATVCR</sequence>
<dbReference type="AlphaFoldDB" id="A0A562R5D3"/>
<dbReference type="RefSeq" id="WP_145650482.1">
    <property type="nucleotide sequence ID" value="NZ_VLLB01000006.1"/>
</dbReference>
<dbReference type="OrthoDB" id="8699919at2"/>
<proteinExistence type="predicted"/>
<keyword evidence="2" id="KW-1185">Reference proteome</keyword>
<gene>
    <name evidence="1" type="ORF">IP91_03602</name>
</gene>